<feature type="non-terminal residue" evidence="11">
    <location>
        <position position="233"/>
    </location>
</feature>
<evidence type="ECO:0000256" key="5">
    <source>
        <dbReference type="ARBA" id="ARBA00023136"/>
    </source>
</evidence>
<dbReference type="InterPro" id="IPR017981">
    <property type="entry name" value="GPCR_2-like_7TM"/>
</dbReference>
<feature type="non-terminal residue" evidence="11">
    <location>
        <position position="1"/>
    </location>
</feature>
<dbReference type="Gene3D" id="4.10.1240.10">
    <property type="entry name" value="GPCR, family 2, extracellular hormone receptor domain"/>
    <property type="match status" value="1"/>
</dbReference>
<dbReference type="PRINTS" id="PR00249">
    <property type="entry name" value="GPCRSECRETIN"/>
</dbReference>
<protein>
    <recommendedName>
        <fullName evidence="10">G-protein coupled receptors family 2 profile 2 domain-containing protein</fullName>
    </recommendedName>
</protein>
<feature type="region of interest" description="Disordered" evidence="8">
    <location>
        <begin position="27"/>
        <end position="46"/>
    </location>
</feature>
<gene>
    <name evidence="11" type="ORF">BaRGS_00031253</name>
</gene>
<keyword evidence="5 9" id="KW-0472">Membrane</keyword>
<feature type="domain" description="G-protein coupled receptors family 2 profile 2" evidence="10">
    <location>
        <begin position="92"/>
        <end position="233"/>
    </location>
</feature>
<evidence type="ECO:0000256" key="3">
    <source>
        <dbReference type="ARBA" id="ARBA00022989"/>
    </source>
</evidence>
<dbReference type="Gene3D" id="1.20.1070.10">
    <property type="entry name" value="Rhodopsin 7-helix transmembrane proteins"/>
    <property type="match status" value="1"/>
</dbReference>
<evidence type="ECO:0000256" key="4">
    <source>
        <dbReference type="ARBA" id="ARBA00023040"/>
    </source>
</evidence>
<keyword evidence="4" id="KW-0297">G-protein coupled receptor</keyword>
<evidence type="ECO:0000313" key="11">
    <source>
        <dbReference type="EMBL" id="KAK7477489.1"/>
    </source>
</evidence>
<keyword evidence="3 9" id="KW-1133">Transmembrane helix</keyword>
<feature type="transmembrane region" description="Helical" evidence="9">
    <location>
        <begin position="169"/>
        <end position="190"/>
    </location>
</feature>
<keyword evidence="6" id="KW-0675">Receptor</keyword>
<evidence type="ECO:0000256" key="8">
    <source>
        <dbReference type="SAM" id="MobiDB-lite"/>
    </source>
</evidence>
<keyword evidence="7" id="KW-0807">Transducer</keyword>
<feature type="transmembrane region" description="Helical" evidence="9">
    <location>
        <begin position="202"/>
        <end position="222"/>
    </location>
</feature>
<dbReference type="SUPFAM" id="SSF81321">
    <property type="entry name" value="Family A G protein-coupled receptor-like"/>
    <property type="match status" value="1"/>
</dbReference>
<dbReference type="Proteomes" id="UP001519460">
    <property type="component" value="Unassembled WGS sequence"/>
</dbReference>
<evidence type="ECO:0000256" key="6">
    <source>
        <dbReference type="ARBA" id="ARBA00023170"/>
    </source>
</evidence>
<proteinExistence type="predicted"/>
<sequence>HHHYHHGLQSDALSDLLAVTLTSSPLPEDSFHSPSSIGPKAPARPPSAVKECEKNGTWRHHAESGKPYSNYTMCTGNIDQMLDEEELKHSLPLYIFIAGYCVSIIMVLLSLVIFFAFRQLRCERITVHKNLFVSYILTGVTWILYYVLVALDGDVLFDNPVWCRVLHVLAHYCTASNFAWMFCEGLYLHVIMAQAFRTGKTLIRVLLLVGWVGPLILTIIYACVRELCSPNDV</sequence>
<comment type="caution">
    <text evidence="11">The sequence shown here is derived from an EMBL/GenBank/DDBJ whole genome shotgun (WGS) entry which is preliminary data.</text>
</comment>
<name>A0ABD0JS82_9CAEN</name>
<dbReference type="InterPro" id="IPR050332">
    <property type="entry name" value="GPCR_2"/>
</dbReference>
<keyword evidence="12" id="KW-1185">Reference proteome</keyword>
<dbReference type="GO" id="GO:0004930">
    <property type="term" value="F:G protein-coupled receptor activity"/>
    <property type="evidence" value="ECO:0007669"/>
    <property type="project" value="UniProtKB-KW"/>
</dbReference>
<dbReference type="InterPro" id="IPR000832">
    <property type="entry name" value="GPCR_2_secretin-like"/>
</dbReference>
<evidence type="ECO:0000256" key="1">
    <source>
        <dbReference type="ARBA" id="ARBA00004141"/>
    </source>
</evidence>
<dbReference type="EMBL" id="JACVVK020000348">
    <property type="protein sequence ID" value="KAK7477489.1"/>
    <property type="molecule type" value="Genomic_DNA"/>
</dbReference>
<dbReference type="InterPro" id="IPR036445">
    <property type="entry name" value="GPCR_2_extracell_dom_sf"/>
</dbReference>
<dbReference type="Pfam" id="PF00002">
    <property type="entry name" value="7tm_2"/>
    <property type="match status" value="1"/>
</dbReference>
<accession>A0ABD0JS82</accession>
<dbReference type="PANTHER" id="PTHR45620:SF32">
    <property type="entry name" value="DIURETIC HORMONE 31 RECEPTOR, ISOFORM C"/>
    <property type="match status" value="1"/>
</dbReference>
<dbReference type="AlphaFoldDB" id="A0ABD0JS82"/>
<dbReference type="PROSITE" id="PS50261">
    <property type="entry name" value="G_PROTEIN_RECEP_F2_4"/>
    <property type="match status" value="1"/>
</dbReference>
<dbReference type="PANTHER" id="PTHR45620">
    <property type="entry name" value="PDF RECEPTOR-LIKE PROTEIN-RELATED"/>
    <property type="match status" value="1"/>
</dbReference>
<evidence type="ECO:0000313" key="12">
    <source>
        <dbReference type="Proteomes" id="UP001519460"/>
    </source>
</evidence>
<feature type="transmembrane region" description="Helical" evidence="9">
    <location>
        <begin position="129"/>
        <end position="149"/>
    </location>
</feature>
<evidence type="ECO:0000256" key="9">
    <source>
        <dbReference type="SAM" id="Phobius"/>
    </source>
</evidence>
<comment type="subcellular location">
    <subcellularLocation>
        <location evidence="1">Membrane</location>
        <topology evidence="1">Multi-pass membrane protein</topology>
    </subcellularLocation>
</comment>
<evidence type="ECO:0000259" key="10">
    <source>
        <dbReference type="PROSITE" id="PS50261"/>
    </source>
</evidence>
<reference evidence="11 12" key="1">
    <citation type="journal article" date="2023" name="Sci. Data">
        <title>Genome assembly of the Korean intertidal mud-creeper Batillaria attramentaria.</title>
        <authorList>
            <person name="Patra A.K."/>
            <person name="Ho P.T."/>
            <person name="Jun S."/>
            <person name="Lee S.J."/>
            <person name="Kim Y."/>
            <person name="Won Y.J."/>
        </authorList>
    </citation>
    <scope>NUCLEOTIDE SEQUENCE [LARGE SCALE GENOMIC DNA]</scope>
    <source>
        <strain evidence="11">Wonlab-2016</strain>
    </source>
</reference>
<feature type="transmembrane region" description="Helical" evidence="9">
    <location>
        <begin position="91"/>
        <end position="117"/>
    </location>
</feature>
<evidence type="ECO:0000256" key="2">
    <source>
        <dbReference type="ARBA" id="ARBA00022692"/>
    </source>
</evidence>
<dbReference type="GO" id="GO:0016020">
    <property type="term" value="C:membrane"/>
    <property type="evidence" value="ECO:0007669"/>
    <property type="project" value="UniProtKB-SubCell"/>
</dbReference>
<keyword evidence="2 9" id="KW-0812">Transmembrane</keyword>
<evidence type="ECO:0000256" key="7">
    <source>
        <dbReference type="ARBA" id="ARBA00023224"/>
    </source>
</evidence>
<organism evidence="11 12">
    <name type="scientific">Batillaria attramentaria</name>
    <dbReference type="NCBI Taxonomy" id="370345"/>
    <lineage>
        <taxon>Eukaryota</taxon>
        <taxon>Metazoa</taxon>
        <taxon>Spiralia</taxon>
        <taxon>Lophotrochozoa</taxon>
        <taxon>Mollusca</taxon>
        <taxon>Gastropoda</taxon>
        <taxon>Caenogastropoda</taxon>
        <taxon>Sorbeoconcha</taxon>
        <taxon>Cerithioidea</taxon>
        <taxon>Batillariidae</taxon>
        <taxon>Batillaria</taxon>
    </lineage>
</organism>